<dbReference type="Ensembl" id="ENSSGRT00000116620.1">
    <property type="protein sequence ID" value="ENSSGRP00000109772.1"/>
    <property type="gene ID" value="ENSSGRG00000054039.1"/>
</dbReference>
<dbReference type="AlphaFoldDB" id="A0A672RZ17"/>
<reference evidence="1" key="1">
    <citation type="submission" date="2025-05" db="UniProtKB">
        <authorList>
            <consortium name="Ensembl"/>
        </authorList>
    </citation>
    <scope>IDENTIFICATION</scope>
</reference>
<protein>
    <submittedName>
        <fullName evidence="1">Uncharacterized protein</fullName>
    </submittedName>
</protein>
<accession>A0A672RZ17</accession>
<proteinExistence type="predicted"/>
<keyword evidence="2" id="KW-1185">Reference proteome</keyword>
<organism evidence="1 2">
    <name type="scientific">Sinocyclocheilus grahami</name>
    <name type="common">Dianchi golden-line fish</name>
    <name type="synonym">Barbus grahami</name>
    <dbReference type="NCBI Taxonomy" id="75366"/>
    <lineage>
        <taxon>Eukaryota</taxon>
        <taxon>Metazoa</taxon>
        <taxon>Chordata</taxon>
        <taxon>Craniata</taxon>
        <taxon>Vertebrata</taxon>
        <taxon>Euteleostomi</taxon>
        <taxon>Actinopterygii</taxon>
        <taxon>Neopterygii</taxon>
        <taxon>Teleostei</taxon>
        <taxon>Ostariophysi</taxon>
        <taxon>Cypriniformes</taxon>
        <taxon>Cyprinidae</taxon>
        <taxon>Cyprininae</taxon>
        <taxon>Sinocyclocheilus</taxon>
    </lineage>
</organism>
<dbReference type="Ensembl" id="ENSSGRT00000100513.1">
    <property type="protein sequence ID" value="ENSSGRP00000094454.1"/>
    <property type="gene ID" value="ENSSGRG00000047246.1"/>
</dbReference>
<sequence length="20" mass="2090">SAAFDYWGKGTSVTVTSGKK</sequence>
<dbReference type="Proteomes" id="UP000472262">
    <property type="component" value="Unassembled WGS sequence"/>
</dbReference>
<evidence type="ECO:0000313" key="1">
    <source>
        <dbReference type="Ensembl" id="ENSSGRP00000094454.1"/>
    </source>
</evidence>
<name>A0A672RZ17_SINGR</name>
<evidence type="ECO:0000313" key="2">
    <source>
        <dbReference type="Proteomes" id="UP000472262"/>
    </source>
</evidence>